<comment type="caution">
    <text evidence="2">The sequence shown here is derived from an EMBL/GenBank/DDBJ whole genome shotgun (WGS) entry which is preliminary data.</text>
</comment>
<evidence type="ECO:0000313" key="2">
    <source>
        <dbReference type="EMBL" id="MBH1940986.1"/>
    </source>
</evidence>
<evidence type="ECO:0000259" key="1">
    <source>
        <dbReference type="PROSITE" id="PS51186"/>
    </source>
</evidence>
<keyword evidence="3" id="KW-1185">Reference proteome</keyword>
<organism evidence="2 3">
    <name type="scientific">Mobilitalea sibirica</name>
    <dbReference type="NCBI Taxonomy" id="1462919"/>
    <lineage>
        <taxon>Bacteria</taxon>
        <taxon>Bacillati</taxon>
        <taxon>Bacillota</taxon>
        <taxon>Clostridia</taxon>
        <taxon>Lachnospirales</taxon>
        <taxon>Lachnospiraceae</taxon>
        <taxon>Mobilitalea</taxon>
    </lineage>
</organism>
<dbReference type="EMBL" id="JAEAGR010000007">
    <property type="protein sequence ID" value="MBH1940986.1"/>
    <property type="molecule type" value="Genomic_DNA"/>
</dbReference>
<feature type="domain" description="N-acetyltransferase" evidence="1">
    <location>
        <begin position="9"/>
        <end position="174"/>
    </location>
</feature>
<dbReference type="CDD" id="cd04301">
    <property type="entry name" value="NAT_SF"/>
    <property type="match status" value="1"/>
</dbReference>
<dbReference type="SUPFAM" id="SSF55729">
    <property type="entry name" value="Acyl-CoA N-acyltransferases (Nat)"/>
    <property type="match status" value="1"/>
</dbReference>
<gene>
    <name evidence="2" type="ORF">I5677_08795</name>
</gene>
<dbReference type="Proteomes" id="UP000623269">
    <property type="component" value="Unassembled WGS sequence"/>
</dbReference>
<dbReference type="InterPro" id="IPR000182">
    <property type="entry name" value="GNAT_dom"/>
</dbReference>
<evidence type="ECO:0000313" key="3">
    <source>
        <dbReference type="Proteomes" id="UP000623269"/>
    </source>
</evidence>
<dbReference type="InterPro" id="IPR016181">
    <property type="entry name" value="Acyl_CoA_acyltransferase"/>
</dbReference>
<dbReference type="AlphaFoldDB" id="A0A8J7KT48"/>
<accession>A0A8J7KT48</accession>
<dbReference type="Pfam" id="PF00583">
    <property type="entry name" value="Acetyltransf_1"/>
    <property type="match status" value="1"/>
</dbReference>
<dbReference type="RefSeq" id="WP_197661207.1">
    <property type="nucleotide sequence ID" value="NZ_JAEAGR010000007.1"/>
</dbReference>
<name>A0A8J7KT48_9FIRM</name>
<dbReference type="GO" id="GO:0016747">
    <property type="term" value="F:acyltransferase activity, transferring groups other than amino-acyl groups"/>
    <property type="evidence" value="ECO:0007669"/>
    <property type="project" value="InterPro"/>
</dbReference>
<dbReference type="Gene3D" id="3.40.630.30">
    <property type="match status" value="1"/>
</dbReference>
<reference evidence="2" key="1">
    <citation type="submission" date="2020-12" db="EMBL/GenBank/DDBJ databases">
        <title>M. sibirica DSM 26468T genome.</title>
        <authorList>
            <person name="Thieme N."/>
            <person name="Rettenmaier R."/>
            <person name="Zverlov V."/>
            <person name="Liebl W."/>
        </authorList>
    </citation>
    <scope>NUCLEOTIDE SEQUENCE</scope>
    <source>
        <strain evidence="2">DSM 26468</strain>
    </source>
</reference>
<dbReference type="PROSITE" id="PS51186">
    <property type="entry name" value="GNAT"/>
    <property type="match status" value="1"/>
</dbReference>
<sequence length="175" mass="20048">MIYYKDEKIIIRDMKEEDAGSIYEELTTQDCHPDLKTYQNYYIEQEKREKYVFIAEYEGNIAGYVTLIPNVLTGPFANQNIPEVNNLGVFIKYQKKGIGNKLLDVLEEVAANISDEISLAVGVHSGYGQAQRIYIKRGYLFDGSGVWYQGKQLEQYADCCNDDDLILYLSKKLNG</sequence>
<protein>
    <submittedName>
        <fullName evidence="2">GNAT family N-acetyltransferase</fullName>
    </submittedName>
</protein>
<proteinExistence type="predicted"/>